<dbReference type="InterPro" id="IPR049979">
    <property type="entry name" value="Cys_resp_CS_actino"/>
</dbReference>
<feature type="region of interest" description="Disordered" evidence="1">
    <location>
        <begin position="1"/>
        <end position="38"/>
    </location>
</feature>
<organism evidence="2 3">
    <name type="scientific">Saccharopolyspora thermophila</name>
    <dbReference type="NCBI Taxonomy" id="89367"/>
    <lineage>
        <taxon>Bacteria</taxon>
        <taxon>Bacillati</taxon>
        <taxon>Actinomycetota</taxon>
        <taxon>Actinomycetes</taxon>
        <taxon>Pseudonocardiales</taxon>
        <taxon>Pseudonocardiaceae</taxon>
        <taxon>Saccharopolyspora</taxon>
    </lineage>
</organism>
<reference evidence="3" key="1">
    <citation type="journal article" date="2019" name="Int. J. Syst. Evol. Microbiol.">
        <title>The Global Catalogue of Microorganisms (GCM) 10K type strain sequencing project: providing services to taxonomists for standard genome sequencing and annotation.</title>
        <authorList>
            <consortium name="The Broad Institute Genomics Platform"/>
            <consortium name="The Broad Institute Genome Sequencing Center for Infectious Disease"/>
            <person name="Wu L."/>
            <person name="Ma J."/>
        </authorList>
    </citation>
    <scope>NUCLEOTIDE SEQUENCE [LARGE SCALE GENOMIC DNA]</scope>
    <source>
        <strain evidence="3">JCM 10664</strain>
    </source>
</reference>
<proteinExistence type="predicted"/>
<gene>
    <name evidence="2" type="ORF">GCM10009545_38240</name>
</gene>
<evidence type="ECO:0000313" key="3">
    <source>
        <dbReference type="Proteomes" id="UP001500220"/>
    </source>
</evidence>
<evidence type="ECO:0000256" key="1">
    <source>
        <dbReference type="SAM" id="MobiDB-lite"/>
    </source>
</evidence>
<accession>A0ABP3N321</accession>
<evidence type="ECO:0000313" key="2">
    <source>
        <dbReference type="EMBL" id="GAA0532137.1"/>
    </source>
</evidence>
<name>A0ABP3N321_9PSEU</name>
<keyword evidence="3" id="KW-1185">Reference proteome</keyword>
<dbReference type="Proteomes" id="UP001500220">
    <property type="component" value="Unassembled WGS sequence"/>
</dbReference>
<sequence length="87" mass="9631">MDVDPERPLAQPGEGVGRQLPVGRGGFTGGQLSRHGPTVSPFGWCWTTRWVRGRLPDMGATLPRLLLVSRRYVDLRRVSSALCRTTD</sequence>
<protein>
    <submittedName>
        <fullName evidence="2">Uncharacterized protein</fullName>
    </submittedName>
</protein>
<dbReference type="EMBL" id="BAAAHC010000015">
    <property type="protein sequence ID" value="GAA0532137.1"/>
    <property type="molecule type" value="Genomic_DNA"/>
</dbReference>
<dbReference type="NCBIfam" id="NF042934">
    <property type="entry name" value="cis_reg_atten"/>
    <property type="match status" value="1"/>
</dbReference>
<comment type="caution">
    <text evidence="2">The sequence shown here is derived from an EMBL/GenBank/DDBJ whole genome shotgun (WGS) entry which is preliminary data.</text>
</comment>